<evidence type="ECO:0000313" key="1">
    <source>
        <dbReference type="EMBL" id="OYX00740.1"/>
    </source>
</evidence>
<proteinExistence type="predicted"/>
<name>A0A258CYM5_CAUVI</name>
<dbReference type="GO" id="GO:0051536">
    <property type="term" value="F:iron-sulfur cluster binding"/>
    <property type="evidence" value="ECO:0007669"/>
    <property type="project" value="InterPro"/>
</dbReference>
<reference evidence="1 2" key="1">
    <citation type="submission" date="2017-03" db="EMBL/GenBank/DDBJ databases">
        <title>Lifting the veil on microbial sulfur biogeochemistry in mining wastewaters.</title>
        <authorList>
            <person name="Kantor R.S."/>
            <person name="Colenbrander Nelson T."/>
            <person name="Marshall S."/>
            <person name="Bennett D."/>
            <person name="Apte S."/>
            <person name="Camacho D."/>
            <person name="Thomas B.C."/>
            <person name="Warren L.A."/>
            <person name="Banfield J.F."/>
        </authorList>
    </citation>
    <scope>NUCLEOTIDE SEQUENCE [LARGE SCALE GENOMIC DNA]</scope>
    <source>
        <strain evidence="1">32-67-7</strain>
    </source>
</reference>
<evidence type="ECO:0000313" key="2">
    <source>
        <dbReference type="Proteomes" id="UP000215616"/>
    </source>
</evidence>
<feature type="non-terminal residue" evidence="1">
    <location>
        <position position="40"/>
    </location>
</feature>
<protein>
    <submittedName>
        <fullName evidence="1">(2Fe-2S)-binding protein</fullName>
    </submittedName>
</protein>
<dbReference type="Proteomes" id="UP000215616">
    <property type="component" value="Unassembled WGS sequence"/>
</dbReference>
<accession>A0A258CYM5</accession>
<sequence length="40" mass="4269">MAFTLSVNGERRTADVDGDTPLLWVLRDTLGLVGAKYGCG</sequence>
<dbReference type="EMBL" id="NCDQ01000289">
    <property type="protein sequence ID" value="OYX00740.1"/>
    <property type="molecule type" value="Genomic_DNA"/>
</dbReference>
<dbReference type="Gene3D" id="3.10.20.30">
    <property type="match status" value="1"/>
</dbReference>
<comment type="caution">
    <text evidence="1">The sequence shown here is derived from an EMBL/GenBank/DDBJ whole genome shotgun (WGS) entry which is preliminary data.</text>
</comment>
<organism evidence="1 2">
    <name type="scientific">Caulobacter vibrioides</name>
    <name type="common">Caulobacter crescentus</name>
    <dbReference type="NCBI Taxonomy" id="155892"/>
    <lineage>
        <taxon>Bacteria</taxon>
        <taxon>Pseudomonadati</taxon>
        <taxon>Pseudomonadota</taxon>
        <taxon>Alphaproteobacteria</taxon>
        <taxon>Caulobacterales</taxon>
        <taxon>Caulobacteraceae</taxon>
        <taxon>Caulobacter</taxon>
    </lineage>
</organism>
<dbReference type="InterPro" id="IPR036010">
    <property type="entry name" value="2Fe-2S_ferredoxin-like_sf"/>
</dbReference>
<dbReference type="InterPro" id="IPR012675">
    <property type="entry name" value="Beta-grasp_dom_sf"/>
</dbReference>
<gene>
    <name evidence="1" type="ORF">B7Z12_15515</name>
</gene>
<dbReference type="AlphaFoldDB" id="A0A258CYM5"/>
<dbReference type="SUPFAM" id="SSF54292">
    <property type="entry name" value="2Fe-2S ferredoxin-like"/>
    <property type="match status" value="1"/>
</dbReference>